<dbReference type="Proteomes" id="UP001162060">
    <property type="component" value="Unassembled WGS sequence"/>
</dbReference>
<dbReference type="InterPro" id="IPR049039">
    <property type="entry name" value="RMD1-3_a_helical_rpt"/>
</dbReference>
<dbReference type="AlphaFoldDB" id="A0AAV1UHN3"/>
<keyword evidence="4" id="KW-0677">Repeat</keyword>
<evidence type="ECO:0000256" key="5">
    <source>
        <dbReference type="ARBA" id="ARBA00022803"/>
    </source>
</evidence>
<proteinExistence type="predicted"/>
<feature type="transmembrane region" description="Helical" evidence="9">
    <location>
        <begin position="6"/>
        <end position="26"/>
    </location>
</feature>
<dbReference type="GO" id="GO:0005737">
    <property type="term" value="C:cytoplasm"/>
    <property type="evidence" value="ECO:0007669"/>
    <property type="project" value="TreeGrafter"/>
</dbReference>
<dbReference type="Gene3D" id="1.25.40.10">
    <property type="entry name" value="Tetratricopeptide repeat domain"/>
    <property type="match status" value="1"/>
</dbReference>
<keyword evidence="6" id="KW-0206">Cytoskeleton</keyword>
<evidence type="ECO:0000256" key="4">
    <source>
        <dbReference type="ARBA" id="ARBA00022737"/>
    </source>
</evidence>
<evidence type="ECO:0000256" key="6">
    <source>
        <dbReference type="ARBA" id="ARBA00023212"/>
    </source>
</evidence>
<evidence type="ECO:0000256" key="8">
    <source>
        <dbReference type="ARBA" id="ARBA00041958"/>
    </source>
</evidence>
<dbReference type="GO" id="GO:0097431">
    <property type="term" value="C:mitotic spindle pole"/>
    <property type="evidence" value="ECO:0007669"/>
    <property type="project" value="TreeGrafter"/>
</dbReference>
<comment type="subunit">
    <text evidence="2">Interacts with microtubules.</text>
</comment>
<dbReference type="PANTHER" id="PTHR16056">
    <property type="entry name" value="REGULATOR OF MICROTUBULE DYNAMICS PROTEIN"/>
    <property type="match status" value="1"/>
</dbReference>
<keyword evidence="9" id="KW-0472">Membrane</keyword>
<name>A0AAV1UHN3_9STRA</name>
<evidence type="ECO:0000256" key="7">
    <source>
        <dbReference type="ARBA" id="ARBA00039966"/>
    </source>
</evidence>
<evidence type="ECO:0000313" key="11">
    <source>
        <dbReference type="Proteomes" id="UP001162060"/>
    </source>
</evidence>
<evidence type="ECO:0000256" key="9">
    <source>
        <dbReference type="SAM" id="Phobius"/>
    </source>
</evidence>
<evidence type="ECO:0000313" key="10">
    <source>
        <dbReference type="EMBL" id="CAK7932549.1"/>
    </source>
</evidence>
<accession>A0AAV1UHN3</accession>
<organism evidence="10 11">
    <name type="scientific">Peronospora matthiolae</name>
    <dbReference type="NCBI Taxonomy" id="2874970"/>
    <lineage>
        <taxon>Eukaryota</taxon>
        <taxon>Sar</taxon>
        <taxon>Stramenopiles</taxon>
        <taxon>Oomycota</taxon>
        <taxon>Peronosporomycetes</taxon>
        <taxon>Peronosporales</taxon>
        <taxon>Peronosporaceae</taxon>
        <taxon>Peronospora</taxon>
    </lineage>
</organism>
<reference evidence="10" key="1">
    <citation type="submission" date="2024-01" db="EMBL/GenBank/DDBJ databases">
        <authorList>
            <person name="Webb A."/>
        </authorList>
    </citation>
    <scope>NUCLEOTIDE SEQUENCE</scope>
    <source>
        <strain evidence="10">Pm1</strain>
    </source>
</reference>
<evidence type="ECO:0000256" key="1">
    <source>
        <dbReference type="ARBA" id="ARBA00004245"/>
    </source>
</evidence>
<dbReference type="GO" id="GO:0008017">
    <property type="term" value="F:microtubule binding"/>
    <property type="evidence" value="ECO:0007669"/>
    <property type="project" value="TreeGrafter"/>
</dbReference>
<sequence>MAPTWVWSLVAVAGTATAAVVVFKYMRRRAQNDQEIEASLTGETQASEDVEYEWLSSQDEDETEEVDAEQQQLQFLAIDRARNLLLAMFGFLLMVVVSIVSLVVTWNNSDYDESLSLVELPLFEPFVWIAVGIITAVGTELIMRSKRVSTYVPMVEEKAVFPHDARDFELTRQRDDEGMYRASGKHIYVDSTRSDRRVTNGDDEDKDSVPEDTKAILERADELFEQKEHARTREYLNTELQEYPSCVEMLWRLARACNCLIDEETSTDEKRVLAFEGLAAAEKAYALDSDLAASNKWMAIMTSTVGGFCDLKERIAGAYVIRDHIERAIELDPTDATSHNILGQWCLAFADMTWIEKRVATALFSTPPTATYEEAAQHFQAAESISPGFWKKNVLLLAQTYLKMQRTKETEQWLRRAETVPVKTKEDEEVARDIAKLMKQLKLQ</sequence>
<keyword evidence="5" id="KW-0802">TPR repeat</keyword>
<gene>
    <name evidence="10" type="ORF">PM001_LOCUS17699</name>
</gene>
<keyword evidence="9" id="KW-0812">Transmembrane</keyword>
<evidence type="ECO:0000256" key="2">
    <source>
        <dbReference type="ARBA" id="ARBA00011375"/>
    </source>
</evidence>
<dbReference type="PANTHER" id="PTHR16056:SF16">
    <property type="entry name" value="REGULATOR OF MICROTUBULE DYNAMICS PROTEIN 1"/>
    <property type="match status" value="1"/>
</dbReference>
<dbReference type="SUPFAM" id="SSF48452">
    <property type="entry name" value="TPR-like"/>
    <property type="match status" value="1"/>
</dbReference>
<dbReference type="EMBL" id="CAKLBY020000190">
    <property type="protein sequence ID" value="CAK7932549.1"/>
    <property type="molecule type" value="Genomic_DNA"/>
</dbReference>
<dbReference type="GO" id="GO:0005876">
    <property type="term" value="C:spindle microtubule"/>
    <property type="evidence" value="ECO:0007669"/>
    <property type="project" value="TreeGrafter"/>
</dbReference>
<dbReference type="InterPro" id="IPR011990">
    <property type="entry name" value="TPR-like_helical_dom_sf"/>
</dbReference>
<dbReference type="Pfam" id="PF21033">
    <property type="entry name" value="RMD1-3"/>
    <property type="match status" value="1"/>
</dbReference>
<comment type="caution">
    <text evidence="10">The sequence shown here is derived from an EMBL/GenBank/DDBJ whole genome shotgun (WGS) entry which is preliminary data.</text>
</comment>
<feature type="transmembrane region" description="Helical" evidence="9">
    <location>
        <begin position="126"/>
        <end position="143"/>
    </location>
</feature>
<keyword evidence="3" id="KW-0963">Cytoplasm</keyword>
<comment type="subcellular location">
    <subcellularLocation>
        <location evidence="1">Cytoplasm</location>
        <location evidence="1">Cytoskeleton</location>
    </subcellularLocation>
</comment>
<protein>
    <recommendedName>
        <fullName evidence="7">Regulator of microtubule dynamics protein 1</fullName>
    </recommendedName>
    <alternativeName>
        <fullName evidence="8">Protein FAM82B</fullName>
    </alternativeName>
</protein>
<keyword evidence="9" id="KW-1133">Transmembrane helix</keyword>
<evidence type="ECO:0000256" key="3">
    <source>
        <dbReference type="ARBA" id="ARBA00022490"/>
    </source>
</evidence>
<feature type="transmembrane region" description="Helical" evidence="9">
    <location>
        <begin position="84"/>
        <end position="106"/>
    </location>
</feature>